<evidence type="ECO:0000256" key="2">
    <source>
        <dbReference type="ARBA" id="ARBA00022723"/>
    </source>
</evidence>
<dbReference type="EMBL" id="CP034669">
    <property type="protein sequence ID" value="QAT85626.1"/>
    <property type="molecule type" value="Genomic_DNA"/>
</dbReference>
<dbReference type="GO" id="GO:0046951">
    <property type="term" value="P:ketone body biosynthetic process"/>
    <property type="evidence" value="ECO:0007669"/>
    <property type="project" value="TreeGrafter"/>
</dbReference>
<accession>A0A410RUS5</accession>
<dbReference type="InterPro" id="IPR043594">
    <property type="entry name" value="HMGL"/>
</dbReference>
<dbReference type="PANTHER" id="PTHR42738:SF7">
    <property type="entry name" value="HYDROXYMETHYLGLUTARYL-COA LYASE"/>
    <property type="match status" value="1"/>
</dbReference>
<dbReference type="SUPFAM" id="SSF51569">
    <property type="entry name" value="Aldolase"/>
    <property type="match status" value="1"/>
</dbReference>
<evidence type="ECO:0000313" key="5">
    <source>
        <dbReference type="EMBL" id="QAT85626.1"/>
    </source>
</evidence>
<dbReference type="CDD" id="cd07938">
    <property type="entry name" value="DRE_TIM_HMGL"/>
    <property type="match status" value="1"/>
</dbReference>
<dbReference type="PANTHER" id="PTHR42738">
    <property type="entry name" value="HYDROXYMETHYLGLUTARYL-COA LYASE"/>
    <property type="match status" value="1"/>
</dbReference>
<feature type="domain" description="Pyruvate carboxyltransferase" evidence="4">
    <location>
        <begin position="29"/>
        <end position="296"/>
    </location>
</feature>
<evidence type="ECO:0000259" key="4">
    <source>
        <dbReference type="PROSITE" id="PS50991"/>
    </source>
</evidence>
<keyword evidence="2" id="KW-0479">Metal-binding</keyword>
<proteinExistence type="inferred from homology"/>
<dbReference type="GO" id="GO:0046872">
    <property type="term" value="F:metal ion binding"/>
    <property type="evidence" value="ECO:0007669"/>
    <property type="project" value="UniProtKB-KW"/>
</dbReference>
<dbReference type="Proteomes" id="UP000288758">
    <property type="component" value="Chromosome"/>
</dbReference>
<dbReference type="FunFam" id="3.20.20.70:FF:000071">
    <property type="entry name" value="Hydroxymethylglutaryl-CoA lyase"/>
    <property type="match status" value="1"/>
</dbReference>
<name>A0A410RUS5_CORCK</name>
<dbReference type="GO" id="GO:0006552">
    <property type="term" value="P:L-leucine catabolic process"/>
    <property type="evidence" value="ECO:0007669"/>
    <property type="project" value="TreeGrafter"/>
</dbReference>
<comment type="similarity">
    <text evidence="1">Belongs to the HMG-CoA lyase family.</text>
</comment>
<dbReference type="AlphaFoldDB" id="A0A410RUS5"/>
<dbReference type="GO" id="GO:0004419">
    <property type="term" value="F:hydroxymethylglutaryl-CoA lyase activity"/>
    <property type="evidence" value="ECO:0007669"/>
    <property type="project" value="TreeGrafter"/>
</dbReference>
<dbReference type="InterPro" id="IPR013785">
    <property type="entry name" value="Aldolase_TIM"/>
</dbReference>
<reference evidence="5 6" key="1">
    <citation type="submission" date="2018-12" db="EMBL/GenBank/DDBJ databases">
        <title>Complete Genome Sequence of the Corallopyronin A producing Myxobacterium Corallococcus coralloides B035.</title>
        <authorList>
            <person name="Bouhired S.M."/>
            <person name="Rupp O."/>
            <person name="Blom J."/>
            <person name="Schaeberle T.F."/>
            <person name="Kehraus S."/>
            <person name="Schiefer A."/>
            <person name="Pfarr K."/>
            <person name="Goesmann A."/>
            <person name="Hoerauf A."/>
            <person name="Koenig G.M."/>
        </authorList>
    </citation>
    <scope>NUCLEOTIDE SEQUENCE [LARGE SCALE GENOMIC DNA]</scope>
    <source>
        <strain evidence="5 6">B035</strain>
    </source>
</reference>
<sequence length="332" mass="35376">MTEPRTRPVDPKETSRTRVGLLGQLPRRVDVYEVGPRDGLQNELRTLPTRDKARLINALVAAGEKRIEVTSFVSPKWIPQLADAEELLKLVGRRPGVVFSALVPNLKGLERAQAAGLEEAAVFISASEAHSKKNINKTIAEALAGAKEVTAAARKAGMRVRGYLSTVWGCPYEGHVPVERVVDICRQLVDAGIYQLSLGDTIGVGTPRQTEEILSALLQHMPVDTLALHLHDTRGTALANALVGLSAGVTTFDASIGGLGGCPYAPGAAGNLASEDAVFMLHGMGVDTGIDLDKLVEAGEIAQELIGRKLAGKYLQAALGERDKKATRRAQT</sequence>
<dbReference type="NCBIfam" id="NF004283">
    <property type="entry name" value="PRK05692.1"/>
    <property type="match status" value="1"/>
</dbReference>
<keyword evidence="3 5" id="KW-0456">Lyase</keyword>
<dbReference type="Gene3D" id="3.20.20.70">
    <property type="entry name" value="Aldolase class I"/>
    <property type="match status" value="1"/>
</dbReference>
<organism evidence="5 6">
    <name type="scientific">Corallococcus coralloides</name>
    <name type="common">Myxococcus coralloides</name>
    <dbReference type="NCBI Taxonomy" id="184914"/>
    <lineage>
        <taxon>Bacteria</taxon>
        <taxon>Pseudomonadati</taxon>
        <taxon>Myxococcota</taxon>
        <taxon>Myxococcia</taxon>
        <taxon>Myxococcales</taxon>
        <taxon>Cystobacterineae</taxon>
        <taxon>Myxococcaceae</taxon>
        <taxon>Corallococcus</taxon>
    </lineage>
</organism>
<dbReference type="InterPro" id="IPR000891">
    <property type="entry name" value="PYR_CT"/>
</dbReference>
<evidence type="ECO:0000256" key="3">
    <source>
        <dbReference type="ARBA" id="ARBA00023239"/>
    </source>
</evidence>
<dbReference type="Pfam" id="PF00682">
    <property type="entry name" value="HMGL-like"/>
    <property type="match status" value="1"/>
</dbReference>
<gene>
    <name evidence="5" type="primary">mvaB</name>
    <name evidence="5" type="ORF">EJ065_4066</name>
</gene>
<protein>
    <submittedName>
        <fullName evidence="5">Hydroxymethylglutaryl-CoA lyase</fullName>
    </submittedName>
</protein>
<evidence type="ECO:0000313" key="6">
    <source>
        <dbReference type="Proteomes" id="UP000288758"/>
    </source>
</evidence>
<evidence type="ECO:0000256" key="1">
    <source>
        <dbReference type="ARBA" id="ARBA00009405"/>
    </source>
</evidence>
<dbReference type="PROSITE" id="PS50991">
    <property type="entry name" value="PYR_CT"/>
    <property type="match status" value="1"/>
</dbReference>